<evidence type="ECO:0000256" key="1">
    <source>
        <dbReference type="SAM" id="MobiDB-lite"/>
    </source>
</evidence>
<dbReference type="AlphaFoldDB" id="A0A197JGR6"/>
<protein>
    <recommendedName>
        <fullName evidence="4">Core-binding (CB) domain-containing protein</fullName>
    </recommendedName>
</protein>
<dbReference type="OrthoDB" id="2400069at2759"/>
<dbReference type="Proteomes" id="UP000078512">
    <property type="component" value="Unassembled WGS sequence"/>
</dbReference>
<dbReference type="EMBL" id="KV442096">
    <property type="protein sequence ID" value="OAQ24330.1"/>
    <property type="molecule type" value="Genomic_DNA"/>
</dbReference>
<feature type="compositionally biased region" description="Polar residues" evidence="1">
    <location>
        <begin position="92"/>
        <end position="101"/>
    </location>
</feature>
<sequence length="388" mass="43091">MWGPHTVDLFASRTNTQLPRVLDSGERFCQPTMGPHLTVSGKDTEGTVNNHSGDSLLAISDMVSNPTEPCTPTSSPDPAAGSSRLFSRRQSARLDTSSMAHQRQRLTEEGASAATVKVMTESTLAKTRKRHYKGPQAQWILHCSTNSIDPFNPKAVELLNFLAEGIETKGWKPGTVNNYRSAILDLFPDRLSFWNNSTFRDFFRHLSSNSIKRFINTPIDITPVLDNFRAMGPNSDLNPGQLLPKLCWLLAVCGFMRPSDIHRVDVSHSLVLPSSELELQVVGPKEKRAGEHIIKSVFIHPHEDPLICPVATYQCYVAQLAPATLTSVKHPYLDQTFNPLIRYIFEINQAASSDTIGRHITKVSDLLPLPPGHGKSTVWSLSWLLPSH</sequence>
<gene>
    <name evidence="2" type="ORF">K457DRAFT_1899453</name>
</gene>
<organism evidence="2 3">
    <name type="scientific">Linnemannia elongata AG-77</name>
    <dbReference type="NCBI Taxonomy" id="1314771"/>
    <lineage>
        <taxon>Eukaryota</taxon>
        <taxon>Fungi</taxon>
        <taxon>Fungi incertae sedis</taxon>
        <taxon>Mucoromycota</taxon>
        <taxon>Mortierellomycotina</taxon>
        <taxon>Mortierellomycetes</taxon>
        <taxon>Mortierellales</taxon>
        <taxon>Mortierellaceae</taxon>
        <taxon>Linnemannia</taxon>
    </lineage>
</organism>
<evidence type="ECO:0000313" key="2">
    <source>
        <dbReference type="EMBL" id="OAQ24330.1"/>
    </source>
</evidence>
<dbReference type="STRING" id="1314771.A0A197JGR6"/>
<evidence type="ECO:0008006" key="4">
    <source>
        <dbReference type="Google" id="ProtNLM"/>
    </source>
</evidence>
<proteinExistence type="predicted"/>
<keyword evidence="3" id="KW-1185">Reference proteome</keyword>
<name>A0A197JGR6_9FUNG</name>
<accession>A0A197JGR6</accession>
<reference evidence="2 3" key="1">
    <citation type="submission" date="2016-05" db="EMBL/GenBank/DDBJ databases">
        <title>Genome sequencing reveals origins of a unique bacterial endosymbiosis in the earliest lineages of terrestrial Fungi.</title>
        <authorList>
            <consortium name="DOE Joint Genome Institute"/>
            <person name="Uehling J."/>
            <person name="Gryganskyi A."/>
            <person name="Hameed K."/>
            <person name="Tschaplinski T."/>
            <person name="Misztal P."/>
            <person name="Wu S."/>
            <person name="Desiro A."/>
            <person name="Vande Pol N."/>
            <person name="Du Z.-Y."/>
            <person name="Zienkiewicz A."/>
            <person name="Zienkiewicz K."/>
            <person name="Morin E."/>
            <person name="Tisserant E."/>
            <person name="Splivallo R."/>
            <person name="Hainaut M."/>
            <person name="Henrissat B."/>
            <person name="Ohm R."/>
            <person name="Kuo A."/>
            <person name="Yan J."/>
            <person name="Lipzen A."/>
            <person name="Nolan M."/>
            <person name="Labutti K."/>
            <person name="Barry K."/>
            <person name="Goldstein A."/>
            <person name="Labbe J."/>
            <person name="Schadt C."/>
            <person name="Tuskan G."/>
            <person name="Grigoriev I."/>
            <person name="Martin F."/>
            <person name="Vilgalys R."/>
            <person name="Bonito G."/>
        </authorList>
    </citation>
    <scope>NUCLEOTIDE SEQUENCE [LARGE SCALE GENOMIC DNA]</scope>
    <source>
        <strain evidence="2 3">AG-77</strain>
    </source>
</reference>
<feature type="region of interest" description="Disordered" evidence="1">
    <location>
        <begin position="32"/>
        <end position="112"/>
    </location>
</feature>
<evidence type="ECO:0000313" key="3">
    <source>
        <dbReference type="Proteomes" id="UP000078512"/>
    </source>
</evidence>
<feature type="compositionally biased region" description="Polar residues" evidence="1">
    <location>
        <begin position="62"/>
        <end position="76"/>
    </location>
</feature>